<reference evidence="2 3" key="1">
    <citation type="journal article" date="2017" name="Nature">
        <title>The Apostasia genome and the evolution of orchids.</title>
        <authorList>
            <person name="Zhang G.Q."/>
            <person name="Liu K.W."/>
            <person name="Li Z."/>
            <person name="Lohaus R."/>
            <person name="Hsiao Y.Y."/>
            <person name="Niu S.C."/>
            <person name="Wang J.Y."/>
            <person name="Lin Y.C."/>
            <person name="Xu Q."/>
            <person name="Chen L.J."/>
            <person name="Yoshida K."/>
            <person name="Fujiwara S."/>
            <person name="Wang Z.W."/>
            <person name="Zhang Y.Q."/>
            <person name="Mitsuda N."/>
            <person name="Wang M."/>
            <person name="Liu G.H."/>
            <person name="Pecoraro L."/>
            <person name="Huang H.X."/>
            <person name="Xiao X.J."/>
            <person name="Lin M."/>
            <person name="Wu X.Y."/>
            <person name="Wu W.L."/>
            <person name="Chen Y.Y."/>
            <person name="Chang S.B."/>
            <person name="Sakamoto S."/>
            <person name="Ohme-Takagi M."/>
            <person name="Yagi M."/>
            <person name="Zeng S.J."/>
            <person name="Shen C.Y."/>
            <person name="Yeh C.M."/>
            <person name="Luo Y.B."/>
            <person name="Tsai W.C."/>
            <person name="Van de Peer Y."/>
            <person name="Liu Z.J."/>
        </authorList>
    </citation>
    <scope>NUCLEOTIDE SEQUENCE [LARGE SCALE GENOMIC DNA]</scope>
    <source>
        <strain evidence="3">cv. Shenzhen</strain>
        <tissue evidence="2">Stem</tissue>
    </source>
</reference>
<dbReference type="EMBL" id="KZ451961">
    <property type="protein sequence ID" value="PKA57710.1"/>
    <property type="molecule type" value="Genomic_DNA"/>
</dbReference>
<protein>
    <submittedName>
        <fullName evidence="2">Uncharacterized protein</fullName>
    </submittedName>
</protein>
<evidence type="ECO:0000313" key="3">
    <source>
        <dbReference type="Proteomes" id="UP000236161"/>
    </source>
</evidence>
<evidence type="ECO:0000313" key="2">
    <source>
        <dbReference type="EMBL" id="PKA57710.1"/>
    </source>
</evidence>
<evidence type="ECO:0000256" key="1">
    <source>
        <dbReference type="SAM" id="SignalP"/>
    </source>
</evidence>
<keyword evidence="1" id="KW-0732">Signal</keyword>
<proteinExistence type="predicted"/>
<feature type="chain" id="PRO_5014184711" evidence="1">
    <location>
        <begin position="28"/>
        <end position="114"/>
    </location>
</feature>
<accession>A0A2I0AQ87</accession>
<gene>
    <name evidence="2" type="ORF">AXF42_Ash016756</name>
</gene>
<name>A0A2I0AQ87_9ASPA</name>
<keyword evidence="3" id="KW-1185">Reference proteome</keyword>
<dbReference type="Proteomes" id="UP000236161">
    <property type="component" value="Unassembled WGS sequence"/>
</dbReference>
<dbReference type="AlphaFoldDB" id="A0A2I0AQ87"/>
<feature type="signal peptide" evidence="1">
    <location>
        <begin position="1"/>
        <end position="27"/>
    </location>
</feature>
<organism evidence="2 3">
    <name type="scientific">Apostasia shenzhenica</name>
    <dbReference type="NCBI Taxonomy" id="1088818"/>
    <lineage>
        <taxon>Eukaryota</taxon>
        <taxon>Viridiplantae</taxon>
        <taxon>Streptophyta</taxon>
        <taxon>Embryophyta</taxon>
        <taxon>Tracheophyta</taxon>
        <taxon>Spermatophyta</taxon>
        <taxon>Magnoliopsida</taxon>
        <taxon>Liliopsida</taxon>
        <taxon>Asparagales</taxon>
        <taxon>Orchidaceae</taxon>
        <taxon>Apostasioideae</taxon>
        <taxon>Apostasia</taxon>
    </lineage>
</organism>
<sequence length="114" mass="11506">MYKMENSPRLLLLLAIFLAVFAIFTEAREIKGSKTDEANYHPQTFPGALGGFLHNPGLGGSGIGSGSRLPGAGFGLPSVGGSPLIGLTVPPLIGSVPGMPGGGVGSHPEKAVEP</sequence>